<gene>
    <name evidence="6" type="ORF">A4V09_23470</name>
</gene>
<dbReference type="PROSITE" id="PS50931">
    <property type="entry name" value="HTH_LYSR"/>
    <property type="match status" value="1"/>
</dbReference>
<evidence type="ECO:0000256" key="3">
    <source>
        <dbReference type="ARBA" id="ARBA00023125"/>
    </source>
</evidence>
<dbReference type="InterPro" id="IPR036388">
    <property type="entry name" value="WH-like_DNA-bd_sf"/>
</dbReference>
<keyword evidence="2" id="KW-0805">Transcription regulation</keyword>
<dbReference type="Pfam" id="PF03466">
    <property type="entry name" value="LysR_substrate"/>
    <property type="match status" value="1"/>
</dbReference>
<dbReference type="KEGG" id="byl:A4V09_23470"/>
<keyword evidence="4" id="KW-0804">Transcription</keyword>
<reference evidence="6" key="1">
    <citation type="submission" date="2017-04" db="EMBL/GenBank/DDBJ databases">
        <title>Complete Genome Sequences of Twelve Strains of a Stable Defined Moderately Diverse Mouse Microbiota 2 (sDMDMm2).</title>
        <authorList>
            <person name="Uchimura Y."/>
            <person name="Wyss M."/>
            <person name="Brugiroux S."/>
            <person name="Limenitakis J.P."/>
            <person name="Stecher B."/>
            <person name="McCoy K.D."/>
            <person name="Macpherson A.J."/>
        </authorList>
    </citation>
    <scope>NUCLEOTIDE SEQUENCE</scope>
    <source>
        <strain evidence="6">YL58</strain>
    </source>
</reference>
<dbReference type="SUPFAM" id="SSF46785">
    <property type="entry name" value="Winged helix' DNA-binding domain"/>
    <property type="match status" value="1"/>
</dbReference>
<dbReference type="InterPro" id="IPR036390">
    <property type="entry name" value="WH_DNA-bd_sf"/>
</dbReference>
<keyword evidence="7" id="KW-1185">Reference proteome</keyword>
<dbReference type="PANTHER" id="PTHR30126:SF40">
    <property type="entry name" value="HTH-TYPE TRANSCRIPTIONAL REGULATOR GLTR"/>
    <property type="match status" value="1"/>
</dbReference>
<dbReference type="Gene3D" id="1.10.10.10">
    <property type="entry name" value="Winged helix-like DNA-binding domain superfamily/Winged helix DNA-binding domain"/>
    <property type="match status" value="1"/>
</dbReference>
<evidence type="ECO:0000256" key="4">
    <source>
        <dbReference type="ARBA" id="ARBA00023163"/>
    </source>
</evidence>
<dbReference type="PRINTS" id="PR00039">
    <property type="entry name" value="HTHLYSR"/>
</dbReference>
<comment type="similarity">
    <text evidence="1">Belongs to the LysR transcriptional regulatory family.</text>
</comment>
<dbReference type="SUPFAM" id="SSF53850">
    <property type="entry name" value="Periplasmic binding protein-like II"/>
    <property type="match status" value="1"/>
</dbReference>
<dbReference type="GO" id="GO:0003700">
    <property type="term" value="F:DNA-binding transcription factor activity"/>
    <property type="evidence" value="ECO:0007669"/>
    <property type="project" value="InterPro"/>
</dbReference>
<keyword evidence="3" id="KW-0238">DNA-binding</keyword>
<protein>
    <submittedName>
        <fullName evidence="6">MarR family transcriptional regulator</fullName>
    </submittedName>
</protein>
<evidence type="ECO:0000256" key="1">
    <source>
        <dbReference type="ARBA" id="ARBA00009437"/>
    </source>
</evidence>
<name>A0A1C7IHS2_9FIRM</name>
<organism evidence="6 7">
    <name type="scientific">Blautia pseudococcoides</name>
    <dbReference type="NCBI Taxonomy" id="1796616"/>
    <lineage>
        <taxon>Bacteria</taxon>
        <taxon>Bacillati</taxon>
        <taxon>Bacillota</taxon>
        <taxon>Clostridia</taxon>
        <taxon>Lachnospirales</taxon>
        <taxon>Lachnospiraceae</taxon>
        <taxon>Blautia</taxon>
    </lineage>
</organism>
<evidence type="ECO:0000259" key="5">
    <source>
        <dbReference type="PROSITE" id="PS50931"/>
    </source>
</evidence>
<dbReference type="GO" id="GO:0000976">
    <property type="term" value="F:transcription cis-regulatory region binding"/>
    <property type="evidence" value="ECO:0007669"/>
    <property type="project" value="TreeGrafter"/>
</dbReference>
<dbReference type="FunFam" id="1.10.10.10:FF:000001">
    <property type="entry name" value="LysR family transcriptional regulator"/>
    <property type="match status" value="1"/>
</dbReference>
<dbReference type="Pfam" id="PF00126">
    <property type="entry name" value="HTH_1"/>
    <property type="match status" value="1"/>
</dbReference>
<dbReference type="PANTHER" id="PTHR30126">
    <property type="entry name" value="HTH-TYPE TRANSCRIPTIONAL REGULATOR"/>
    <property type="match status" value="1"/>
</dbReference>
<proteinExistence type="inferred from homology"/>
<dbReference type="EMBL" id="CP015405">
    <property type="protein sequence ID" value="ANU78443.1"/>
    <property type="molecule type" value="Genomic_DNA"/>
</dbReference>
<evidence type="ECO:0000256" key="2">
    <source>
        <dbReference type="ARBA" id="ARBA00023015"/>
    </source>
</evidence>
<dbReference type="InterPro" id="IPR000847">
    <property type="entry name" value="LysR_HTH_N"/>
</dbReference>
<dbReference type="OrthoDB" id="9785745at2"/>
<accession>A0A1C7IHS2</accession>
<dbReference type="InterPro" id="IPR005119">
    <property type="entry name" value="LysR_subst-bd"/>
</dbReference>
<dbReference type="AlphaFoldDB" id="A0A1C7IHS2"/>
<evidence type="ECO:0000313" key="6">
    <source>
        <dbReference type="EMBL" id="ANU78443.1"/>
    </source>
</evidence>
<sequence length="307" mass="35379">MTIRHLKIFLAVAEAGKMSLAAEQLFITQPSVSQAIRELEEHYGTLLFERLSKKLYITEDGKTLYITAKQLVTQFESLEESMRKENRREKIRIGGTITLGSGILSKVVRDLKKEQPDLDIYSYMNNTQIIEQKLLNMELDVGIVEGRVKSRDLVSIPLIDDMLVLACGQDHLFYGRHTLFINELNGHDFVKREPGSGTRELFENFIVRHGLDIHTVFEESTPDSIKNAIQINNCMAVISIRLLEKEIQNQEIHVFTGPHKEWNRDFSFVYHKDKYLTDSIIRLKEIVSSYNDVEEIKKLPGGQLVDR</sequence>
<dbReference type="Proteomes" id="UP000092574">
    <property type="component" value="Chromosome"/>
</dbReference>
<evidence type="ECO:0000313" key="7">
    <source>
        <dbReference type="Proteomes" id="UP000092574"/>
    </source>
</evidence>
<dbReference type="Gene3D" id="3.40.190.290">
    <property type="match status" value="1"/>
</dbReference>
<dbReference type="STRING" id="1796616.A4V09_23470"/>
<dbReference type="RefSeq" id="WP_065544525.1">
    <property type="nucleotide sequence ID" value="NZ_CP015405.2"/>
</dbReference>
<feature type="domain" description="HTH lysR-type" evidence="5">
    <location>
        <begin position="1"/>
        <end position="58"/>
    </location>
</feature>